<dbReference type="SUPFAM" id="SSF160904">
    <property type="entry name" value="Jann2411-like"/>
    <property type="match status" value="1"/>
</dbReference>
<evidence type="ECO:0000313" key="2">
    <source>
        <dbReference type="EMBL" id="MEU7070105.1"/>
    </source>
</evidence>
<evidence type="ECO:0000313" key="3">
    <source>
        <dbReference type="Proteomes" id="UP001551329"/>
    </source>
</evidence>
<dbReference type="RefSeq" id="WP_358469670.1">
    <property type="nucleotide sequence ID" value="NZ_JBEZAE010000003.1"/>
</dbReference>
<gene>
    <name evidence="2" type="ORF">AB0A88_08165</name>
</gene>
<comment type="caution">
    <text evidence="2">The sequence shown here is derived from an EMBL/GenBank/DDBJ whole genome shotgun (WGS) entry which is preliminary data.</text>
</comment>
<dbReference type="Pfam" id="PF07336">
    <property type="entry name" value="ABATE"/>
    <property type="match status" value="1"/>
</dbReference>
<feature type="domain" description="Zinc finger CGNR" evidence="1">
    <location>
        <begin position="154"/>
        <end position="193"/>
    </location>
</feature>
<dbReference type="PANTHER" id="PTHR35525:SF3">
    <property type="entry name" value="BLL6575 PROTEIN"/>
    <property type="match status" value="1"/>
</dbReference>
<dbReference type="PANTHER" id="PTHR35525">
    <property type="entry name" value="BLL6575 PROTEIN"/>
    <property type="match status" value="1"/>
</dbReference>
<proteinExistence type="predicted"/>
<dbReference type="InterPro" id="IPR010852">
    <property type="entry name" value="ABATE"/>
</dbReference>
<dbReference type="EMBL" id="JBEZAE010000003">
    <property type="protein sequence ID" value="MEU7070105.1"/>
    <property type="molecule type" value="Genomic_DNA"/>
</dbReference>
<dbReference type="InterPro" id="IPR021005">
    <property type="entry name" value="Znf_CGNR"/>
</dbReference>
<reference evidence="2 3" key="1">
    <citation type="submission" date="2024-06" db="EMBL/GenBank/DDBJ databases">
        <title>The Natural Products Discovery Center: Release of the First 8490 Sequenced Strains for Exploring Actinobacteria Biosynthetic Diversity.</title>
        <authorList>
            <person name="Kalkreuter E."/>
            <person name="Kautsar S.A."/>
            <person name="Yang D."/>
            <person name="Bader C.D."/>
            <person name="Teijaro C.N."/>
            <person name="Fluegel L."/>
            <person name="Davis C.M."/>
            <person name="Simpson J.R."/>
            <person name="Lauterbach L."/>
            <person name="Steele A.D."/>
            <person name="Gui C."/>
            <person name="Meng S."/>
            <person name="Li G."/>
            <person name="Viehrig K."/>
            <person name="Ye F."/>
            <person name="Su P."/>
            <person name="Kiefer A.F."/>
            <person name="Nichols A."/>
            <person name="Cepeda A.J."/>
            <person name="Yan W."/>
            <person name="Fan B."/>
            <person name="Jiang Y."/>
            <person name="Adhikari A."/>
            <person name="Zheng C.-J."/>
            <person name="Schuster L."/>
            <person name="Cowan T.M."/>
            <person name="Smanski M.J."/>
            <person name="Chevrette M.G."/>
            <person name="De Carvalho L.P.S."/>
            <person name="Shen B."/>
        </authorList>
    </citation>
    <scope>NUCLEOTIDE SEQUENCE [LARGE SCALE GENOMIC DNA]</scope>
    <source>
        <strain evidence="2 3">NPDC045974</strain>
    </source>
</reference>
<accession>A0ABV3C5R8</accession>
<sequence>MDEPQTDEAVPPPAPGAEEYLALDFVNSSVGLPGGQYIDLLGTPATTNQWLTEHGLAPADAGVQETCATQLRSLREHLRALFAARVTGRPAPPGALSAVNHALSKAPTAALLHWDEKSGPYRATPCPTHEILDRALAALAANAADLLTSPDAERLTACGSPPCTRYLLRHGRRQWCSVRCGDRARAARAYARRTHTPSA</sequence>
<dbReference type="Proteomes" id="UP001551329">
    <property type="component" value="Unassembled WGS sequence"/>
</dbReference>
<organism evidence="2 3">
    <name type="scientific">Streptomyces narbonensis</name>
    <dbReference type="NCBI Taxonomy" id="67333"/>
    <lineage>
        <taxon>Bacteria</taxon>
        <taxon>Bacillati</taxon>
        <taxon>Actinomycetota</taxon>
        <taxon>Actinomycetes</taxon>
        <taxon>Kitasatosporales</taxon>
        <taxon>Streptomycetaceae</taxon>
        <taxon>Streptomyces</taxon>
    </lineage>
</organism>
<evidence type="ECO:0000259" key="1">
    <source>
        <dbReference type="Pfam" id="PF11706"/>
    </source>
</evidence>
<dbReference type="Gene3D" id="1.10.3300.10">
    <property type="entry name" value="Jann2411-like domain"/>
    <property type="match status" value="1"/>
</dbReference>
<keyword evidence="3" id="KW-1185">Reference proteome</keyword>
<dbReference type="Pfam" id="PF11706">
    <property type="entry name" value="zf-CGNR"/>
    <property type="match status" value="1"/>
</dbReference>
<name>A0ABV3C5R8_9ACTN</name>
<protein>
    <submittedName>
        <fullName evidence="2">CGNR zinc finger domain-containing protein</fullName>
    </submittedName>
</protein>
<dbReference type="InterPro" id="IPR023286">
    <property type="entry name" value="ABATE_dom_sf"/>
</dbReference>